<name>M1ZSI1_CLOBO</name>
<proteinExistence type="predicted"/>
<evidence type="ECO:0000313" key="1">
    <source>
        <dbReference type="EMBL" id="EKN37886.1"/>
    </source>
</evidence>
<reference evidence="1 2" key="2">
    <citation type="submission" date="2013-03" db="EMBL/GenBank/DDBJ databases">
        <title>Diversity in Clostridium botulinum.</title>
        <authorList>
            <person name="Timme R.E."/>
            <person name="Allard M."/>
            <person name="Luo Y."/>
            <person name="Strain E."/>
            <person name="Gonzalez-Escalona N."/>
            <person name="Brown E."/>
        </authorList>
    </citation>
    <scope>NUCLEOTIDE SEQUENCE [LARGE SCALE GENOMIC DNA]</scope>
    <source>
        <strain evidence="1 2">CFSAN001627</strain>
    </source>
</reference>
<sequence>MFLVPMNCPDCFTVGSIPAKATSLEAFLKRAISPISLRIIAPNTGPIPGGN</sequence>
<dbReference type="AlphaFoldDB" id="M1ZSI1"/>
<comment type="caution">
    <text evidence="1">The sequence shown here is derived from an EMBL/GenBank/DDBJ whole genome shotgun (WGS) entry which is preliminary data.</text>
</comment>
<reference evidence="1 2" key="1">
    <citation type="submission" date="2012-10" db="EMBL/GenBank/DDBJ databases">
        <authorList>
            <person name="Strain E.A."/>
            <person name="Brown E."/>
            <person name="Allard M.W."/>
            <person name="Gonzalez-Escalona N."/>
            <person name="Timme R."/>
        </authorList>
    </citation>
    <scope>NUCLEOTIDE SEQUENCE [LARGE SCALE GENOMIC DNA]</scope>
    <source>
        <strain evidence="1 2">CFSAN001627</strain>
    </source>
</reference>
<accession>M1ZSI1</accession>
<protein>
    <submittedName>
        <fullName evidence="1">Uncharacterized protein</fullName>
    </submittedName>
</protein>
<dbReference type="EMBL" id="AMXI01001576">
    <property type="protein sequence ID" value="EKN37886.1"/>
    <property type="molecule type" value="Genomic_DNA"/>
</dbReference>
<dbReference type="Proteomes" id="UP000011944">
    <property type="component" value="Unassembled WGS sequence"/>
</dbReference>
<organism evidence="1 2">
    <name type="scientific">Clostridium botulinum CFSAN001627</name>
    <dbReference type="NCBI Taxonomy" id="1232189"/>
    <lineage>
        <taxon>Bacteria</taxon>
        <taxon>Bacillati</taxon>
        <taxon>Bacillota</taxon>
        <taxon>Clostridia</taxon>
        <taxon>Eubacteriales</taxon>
        <taxon>Clostridiaceae</taxon>
        <taxon>Clostridium</taxon>
    </lineage>
</organism>
<gene>
    <name evidence="1" type="ORF">CFSAN001627_24681</name>
</gene>
<evidence type="ECO:0000313" key="2">
    <source>
        <dbReference type="Proteomes" id="UP000011944"/>
    </source>
</evidence>